<feature type="transmembrane region" description="Helical" evidence="1">
    <location>
        <begin position="70"/>
        <end position="91"/>
    </location>
</feature>
<sequence length="106" mass="11245">MMIEVSLPVFYGFLGTLFFMFSWTAPNMNSLSMNPLGKVAGTAASTFGFFQTLGGALFGLWVGRLYNDTIIPLAAGFVIAGIISLILVLIAENGKLFGVGDGLQDT</sequence>
<evidence type="ECO:0000313" key="2">
    <source>
        <dbReference type="EMBL" id="VAW20585.1"/>
    </source>
</evidence>
<keyword evidence="1" id="KW-0472">Membrane</keyword>
<feature type="transmembrane region" description="Helical" evidence="1">
    <location>
        <begin position="45"/>
        <end position="63"/>
    </location>
</feature>
<dbReference type="InterPro" id="IPR036259">
    <property type="entry name" value="MFS_trans_sf"/>
</dbReference>
<gene>
    <name evidence="2" type="ORF">MNBD_ALPHA11-1885</name>
</gene>
<dbReference type="SUPFAM" id="SSF103473">
    <property type="entry name" value="MFS general substrate transporter"/>
    <property type="match status" value="1"/>
</dbReference>
<proteinExistence type="predicted"/>
<protein>
    <recommendedName>
        <fullName evidence="3">Major facilitator superfamily (MFS) profile domain-containing protein</fullName>
    </recommendedName>
</protein>
<evidence type="ECO:0000256" key="1">
    <source>
        <dbReference type="SAM" id="Phobius"/>
    </source>
</evidence>
<dbReference type="Gene3D" id="1.20.1720.10">
    <property type="entry name" value="Multidrug resistance protein D"/>
    <property type="match status" value="1"/>
</dbReference>
<dbReference type="AlphaFoldDB" id="A0A3B0TPN0"/>
<name>A0A3B0TPN0_9ZZZZ</name>
<reference evidence="2" key="1">
    <citation type="submission" date="2018-06" db="EMBL/GenBank/DDBJ databases">
        <authorList>
            <person name="Zhirakovskaya E."/>
        </authorList>
    </citation>
    <scope>NUCLEOTIDE SEQUENCE</scope>
</reference>
<keyword evidence="1" id="KW-0812">Transmembrane</keyword>
<accession>A0A3B0TPN0</accession>
<organism evidence="2">
    <name type="scientific">hydrothermal vent metagenome</name>
    <dbReference type="NCBI Taxonomy" id="652676"/>
    <lineage>
        <taxon>unclassified sequences</taxon>
        <taxon>metagenomes</taxon>
        <taxon>ecological metagenomes</taxon>
    </lineage>
</organism>
<keyword evidence="1" id="KW-1133">Transmembrane helix</keyword>
<evidence type="ECO:0008006" key="3">
    <source>
        <dbReference type="Google" id="ProtNLM"/>
    </source>
</evidence>
<dbReference type="EMBL" id="UOEQ01000288">
    <property type="protein sequence ID" value="VAW20585.1"/>
    <property type="molecule type" value="Genomic_DNA"/>
</dbReference>
<feature type="transmembrane region" description="Helical" evidence="1">
    <location>
        <begin position="7"/>
        <end position="25"/>
    </location>
</feature>